<reference evidence="1" key="1">
    <citation type="submission" date="2018-02" db="EMBL/GenBank/DDBJ databases">
        <authorList>
            <person name="Cohen D.B."/>
            <person name="Kent A.D."/>
        </authorList>
    </citation>
    <scope>NUCLEOTIDE SEQUENCE</scope>
</reference>
<accession>A0A2N9GDG0</accession>
<name>A0A2N9GDG0_FAGSY</name>
<dbReference type="EMBL" id="OIVN01001778">
    <property type="protein sequence ID" value="SPC97480.1"/>
    <property type="molecule type" value="Genomic_DNA"/>
</dbReference>
<sequence length="132" mass="14218">MDGQRVLSLPCVEVGSGRAGQVLGFCLVGGDGGAVAKTARSNQNPARISLDLTRSHRIGEDLARSKEISPDRCDLNLEIWTVVIPLVRTDLDGCCCDGLWIFYGSGDFGLQIRKFKEFEVDVVMGGGDVSSR</sequence>
<dbReference type="AlphaFoldDB" id="A0A2N9GDG0"/>
<organism evidence="1">
    <name type="scientific">Fagus sylvatica</name>
    <name type="common">Beechnut</name>
    <dbReference type="NCBI Taxonomy" id="28930"/>
    <lineage>
        <taxon>Eukaryota</taxon>
        <taxon>Viridiplantae</taxon>
        <taxon>Streptophyta</taxon>
        <taxon>Embryophyta</taxon>
        <taxon>Tracheophyta</taxon>
        <taxon>Spermatophyta</taxon>
        <taxon>Magnoliopsida</taxon>
        <taxon>eudicotyledons</taxon>
        <taxon>Gunneridae</taxon>
        <taxon>Pentapetalae</taxon>
        <taxon>rosids</taxon>
        <taxon>fabids</taxon>
        <taxon>Fagales</taxon>
        <taxon>Fagaceae</taxon>
        <taxon>Fagus</taxon>
    </lineage>
</organism>
<proteinExistence type="predicted"/>
<protein>
    <submittedName>
        <fullName evidence="1">Uncharacterized protein</fullName>
    </submittedName>
</protein>
<evidence type="ECO:0000313" key="1">
    <source>
        <dbReference type="EMBL" id="SPC97480.1"/>
    </source>
</evidence>
<gene>
    <name evidence="1" type="ORF">FSB_LOCUS25362</name>
</gene>